<dbReference type="InterPro" id="IPR005301">
    <property type="entry name" value="MOB_kinase_act_fam"/>
</dbReference>
<dbReference type="EMBL" id="JAWDJX010000006">
    <property type="protein sequence ID" value="KAK3056164.1"/>
    <property type="molecule type" value="Genomic_DNA"/>
</dbReference>
<keyword evidence="1" id="KW-0862">Zinc</keyword>
<keyword evidence="4" id="KW-1185">Reference proteome</keyword>
<proteinExistence type="predicted"/>
<gene>
    <name evidence="3" type="ORF">LTR09_002670</name>
</gene>
<comment type="caution">
    <text evidence="3">The sequence shown here is derived from an EMBL/GenBank/DDBJ whole genome shotgun (WGS) entry which is preliminary data.</text>
</comment>
<feature type="compositionally biased region" description="Gly residues" evidence="2">
    <location>
        <begin position="264"/>
        <end position="277"/>
    </location>
</feature>
<feature type="region of interest" description="Disordered" evidence="2">
    <location>
        <begin position="256"/>
        <end position="298"/>
    </location>
</feature>
<accession>A0AAJ0LUK4</accession>
<feature type="region of interest" description="Disordered" evidence="2">
    <location>
        <begin position="1"/>
        <end position="29"/>
    </location>
</feature>
<feature type="binding site" evidence="1">
    <location>
        <position position="200"/>
    </location>
    <ligand>
        <name>Zn(2+)</name>
        <dbReference type="ChEBI" id="CHEBI:29105"/>
    </ligand>
</feature>
<dbReference type="InterPro" id="IPR036703">
    <property type="entry name" value="MOB_kinase_act_sf"/>
</dbReference>
<dbReference type="SUPFAM" id="SSF101152">
    <property type="entry name" value="Mob1/phocein"/>
    <property type="match status" value="1"/>
</dbReference>
<evidence type="ECO:0000256" key="2">
    <source>
        <dbReference type="SAM" id="MobiDB-lite"/>
    </source>
</evidence>
<dbReference type="PANTHER" id="PTHR22599">
    <property type="entry name" value="MPS ONE BINDER KINASE ACTIVATOR-LIKE MOB"/>
    <property type="match status" value="1"/>
</dbReference>
<name>A0AAJ0LUK4_9PEZI</name>
<dbReference type="SMART" id="SM01388">
    <property type="entry name" value="Mob1_phocein"/>
    <property type="match status" value="1"/>
</dbReference>
<dbReference type="AlphaFoldDB" id="A0AAJ0LUK4"/>
<feature type="compositionally biased region" description="Low complexity" evidence="2">
    <location>
        <begin position="278"/>
        <end position="292"/>
    </location>
</feature>
<feature type="region of interest" description="Disordered" evidence="2">
    <location>
        <begin position="148"/>
        <end position="170"/>
    </location>
</feature>
<sequence>MPAAPPSPSLTTTMTSNEQAHQNNQQQKKMPIFFREDYAGFIVKGNFMTLAARPHLVEEGEWLAHQLVEQNRILSGMLRCMQEKDRTTGRPVCNEQACPTMAAGPTTYTWIDTKGNPINLPAPTYIKHIQTWVAGKIQDQALFPTDNFTSAPPLPRKDDTPTDPNHWLGKTSGFPQRFEMEIKNMYKQMFRCYAHLYWQHWLTFWDLSAHRELNTCFVHFVNVGRIFNLLNEKDMEPMGPLVDLWVTSGVLPKRVDAAQPSSAGGAGSTGSPAGGAGSATTPTAGASSGNAGYEKTSS</sequence>
<protein>
    <recommendedName>
        <fullName evidence="5">Mob1/phocein</fullName>
    </recommendedName>
</protein>
<organism evidence="3 4">
    <name type="scientific">Extremus antarcticus</name>
    <dbReference type="NCBI Taxonomy" id="702011"/>
    <lineage>
        <taxon>Eukaryota</taxon>
        <taxon>Fungi</taxon>
        <taxon>Dikarya</taxon>
        <taxon>Ascomycota</taxon>
        <taxon>Pezizomycotina</taxon>
        <taxon>Dothideomycetes</taxon>
        <taxon>Dothideomycetidae</taxon>
        <taxon>Mycosphaerellales</taxon>
        <taxon>Extremaceae</taxon>
        <taxon>Extremus</taxon>
    </lineage>
</organism>
<dbReference type="Proteomes" id="UP001271007">
    <property type="component" value="Unassembled WGS sequence"/>
</dbReference>
<evidence type="ECO:0008006" key="5">
    <source>
        <dbReference type="Google" id="ProtNLM"/>
    </source>
</evidence>
<reference evidence="3" key="1">
    <citation type="submission" date="2023-04" db="EMBL/GenBank/DDBJ databases">
        <title>Black Yeasts Isolated from many extreme environments.</title>
        <authorList>
            <person name="Coleine C."/>
            <person name="Stajich J.E."/>
            <person name="Selbmann L."/>
        </authorList>
    </citation>
    <scope>NUCLEOTIDE SEQUENCE</scope>
    <source>
        <strain evidence="3">CCFEE 5312</strain>
    </source>
</reference>
<feature type="binding site" evidence="1">
    <location>
        <position position="98"/>
    </location>
    <ligand>
        <name>Zn(2+)</name>
        <dbReference type="ChEBI" id="CHEBI:29105"/>
    </ligand>
</feature>
<evidence type="ECO:0000313" key="3">
    <source>
        <dbReference type="EMBL" id="KAK3056164.1"/>
    </source>
</evidence>
<feature type="binding site" evidence="1">
    <location>
        <position position="195"/>
    </location>
    <ligand>
        <name>Zn(2+)</name>
        <dbReference type="ChEBI" id="CHEBI:29105"/>
    </ligand>
</feature>
<feature type="binding site" evidence="1">
    <location>
        <position position="93"/>
    </location>
    <ligand>
        <name>Zn(2+)</name>
        <dbReference type="ChEBI" id="CHEBI:29105"/>
    </ligand>
</feature>
<dbReference type="Pfam" id="PF03637">
    <property type="entry name" value="Mob1_phocein"/>
    <property type="match status" value="2"/>
</dbReference>
<keyword evidence="1" id="KW-0479">Metal-binding</keyword>
<dbReference type="Gene3D" id="1.20.140.30">
    <property type="entry name" value="MOB kinase activator"/>
    <property type="match status" value="1"/>
</dbReference>
<evidence type="ECO:0000256" key="1">
    <source>
        <dbReference type="PIRSR" id="PIRSR605301-1"/>
    </source>
</evidence>
<feature type="compositionally biased region" description="Polar residues" evidence="2">
    <location>
        <begin position="17"/>
        <end position="28"/>
    </location>
</feature>
<evidence type="ECO:0000313" key="4">
    <source>
        <dbReference type="Proteomes" id="UP001271007"/>
    </source>
</evidence>